<evidence type="ECO:0000259" key="1">
    <source>
        <dbReference type="Pfam" id="PF23455"/>
    </source>
</evidence>
<proteinExistence type="predicted"/>
<dbReference type="SUPFAM" id="SSF57802">
    <property type="entry name" value="Rubredoxin-like"/>
    <property type="match status" value="1"/>
</dbReference>
<name>A0A3R7DEG3_9EURY</name>
<dbReference type="EMBL" id="RAPO01000001">
    <property type="protein sequence ID" value="RKD97175.1"/>
    <property type="molecule type" value="Genomic_DNA"/>
</dbReference>
<sequence length="46" mass="5286">MVYMDPYSPDRSYYECRDCGYRETAESLEACPECDGAVRNIAVARE</sequence>
<dbReference type="RefSeq" id="WP_120242745.1">
    <property type="nucleotide sequence ID" value="NZ_RAPO01000001.1"/>
</dbReference>
<organism evidence="2 3">
    <name type="scientific">Halopiger aswanensis</name>
    <dbReference type="NCBI Taxonomy" id="148449"/>
    <lineage>
        <taxon>Archaea</taxon>
        <taxon>Methanobacteriati</taxon>
        <taxon>Methanobacteriota</taxon>
        <taxon>Stenosarchaea group</taxon>
        <taxon>Halobacteria</taxon>
        <taxon>Halobacteriales</taxon>
        <taxon>Natrialbaceae</taxon>
        <taxon>Halopiger</taxon>
    </lineage>
</organism>
<accession>A0A3R7DEG3</accession>
<keyword evidence="3" id="KW-1185">Reference proteome</keyword>
<feature type="domain" description="DUF7129" evidence="1">
    <location>
        <begin position="3"/>
        <end position="46"/>
    </location>
</feature>
<comment type="caution">
    <text evidence="2">The sequence shown here is derived from an EMBL/GenBank/DDBJ whole genome shotgun (WGS) entry which is preliminary data.</text>
</comment>
<evidence type="ECO:0000313" key="2">
    <source>
        <dbReference type="EMBL" id="RKD97175.1"/>
    </source>
</evidence>
<dbReference type="Proteomes" id="UP000283805">
    <property type="component" value="Unassembled WGS sequence"/>
</dbReference>
<reference evidence="2 3" key="1">
    <citation type="submission" date="2018-09" db="EMBL/GenBank/DDBJ databases">
        <title>Genomic Encyclopedia of Archaeal and Bacterial Type Strains, Phase II (KMG-II): from individual species to whole genera.</title>
        <authorList>
            <person name="Goeker M."/>
        </authorList>
    </citation>
    <scope>NUCLEOTIDE SEQUENCE [LARGE SCALE GENOMIC DNA]</scope>
    <source>
        <strain evidence="2 3">DSM 13151</strain>
    </source>
</reference>
<dbReference type="Pfam" id="PF23455">
    <property type="entry name" value="DUF7129"/>
    <property type="match status" value="1"/>
</dbReference>
<gene>
    <name evidence="2" type="ORF">ATJ93_0157</name>
</gene>
<evidence type="ECO:0000313" key="3">
    <source>
        <dbReference type="Proteomes" id="UP000283805"/>
    </source>
</evidence>
<protein>
    <recommendedName>
        <fullName evidence="1">DUF7129 domain-containing protein</fullName>
    </recommendedName>
</protein>
<dbReference type="InterPro" id="IPR055553">
    <property type="entry name" value="DUF7129"/>
</dbReference>
<dbReference type="NCBIfam" id="NF033497">
    <property type="entry name" value="rubre_like_arch"/>
    <property type="match status" value="1"/>
</dbReference>
<dbReference type="OrthoDB" id="280213at2157"/>
<dbReference type="AlphaFoldDB" id="A0A3R7DEG3"/>